<reference evidence="3" key="2">
    <citation type="submission" date="2019-09" db="UniProtKB">
        <authorList>
            <consortium name="WormBaseParasite"/>
        </authorList>
    </citation>
    <scope>IDENTIFICATION</scope>
</reference>
<protein>
    <submittedName>
        <fullName evidence="3">CCHC-type domain-containing protein</fullName>
    </submittedName>
</protein>
<organism evidence="2 3">
    <name type="scientific">Heligmosomoides polygyrus</name>
    <name type="common">Parasitic roundworm</name>
    <dbReference type="NCBI Taxonomy" id="6339"/>
    <lineage>
        <taxon>Eukaryota</taxon>
        <taxon>Metazoa</taxon>
        <taxon>Ecdysozoa</taxon>
        <taxon>Nematoda</taxon>
        <taxon>Chromadorea</taxon>
        <taxon>Rhabditida</taxon>
        <taxon>Rhabditina</taxon>
        <taxon>Rhabditomorpha</taxon>
        <taxon>Strongyloidea</taxon>
        <taxon>Heligmosomidae</taxon>
        <taxon>Heligmosomoides</taxon>
    </lineage>
</organism>
<name>A0A183FDT7_HELPZ</name>
<dbReference type="EMBL" id="UZAH01025316">
    <property type="protein sequence ID" value="VDO61281.1"/>
    <property type="molecule type" value="Genomic_DNA"/>
</dbReference>
<dbReference type="WBParaSite" id="HPBE_0000445001-mRNA-1">
    <property type="protein sequence ID" value="HPBE_0000445001-mRNA-1"/>
    <property type="gene ID" value="HPBE_0000445001"/>
</dbReference>
<keyword evidence="2" id="KW-1185">Reference proteome</keyword>
<evidence type="ECO:0000313" key="1">
    <source>
        <dbReference type="EMBL" id="VDO61281.1"/>
    </source>
</evidence>
<dbReference type="AlphaFoldDB" id="A0A183FDT7"/>
<accession>A0A3P7WJK1</accession>
<gene>
    <name evidence="1" type="ORF">HPBE_LOCUS4451</name>
</gene>
<accession>A0A183FDT7</accession>
<sequence>MANEAEEGDGSEKRKKKLPKCFICNESGHFRPSNCRLVLEQTCWGDEDKEKELRKENSSYITLYGLALAVDAHHHRCHPYAEAVERGMWKEIGPFSVFETPVPYDLGKHLTTAIAVLDRVRLPGAILNDQDIFLAVPQPFSVVHPNVGYLTTWLFSCIRTGARWRTR</sequence>
<proteinExistence type="predicted"/>
<reference evidence="1 2" key="1">
    <citation type="submission" date="2018-11" db="EMBL/GenBank/DDBJ databases">
        <authorList>
            <consortium name="Pathogen Informatics"/>
        </authorList>
    </citation>
    <scope>NUCLEOTIDE SEQUENCE [LARGE SCALE GENOMIC DNA]</scope>
</reference>
<evidence type="ECO:0000313" key="2">
    <source>
        <dbReference type="Proteomes" id="UP000050761"/>
    </source>
</evidence>
<dbReference type="OrthoDB" id="5822258at2759"/>
<dbReference type="Proteomes" id="UP000050761">
    <property type="component" value="Unassembled WGS sequence"/>
</dbReference>
<evidence type="ECO:0000313" key="3">
    <source>
        <dbReference type="WBParaSite" id="HPBE_0000445001-mRNA-1"/>
    </source>
</evidence>